<keyword evidence="2" id="KW-1185">Reference proteome</keyword>
<accession>A0ACB9G1B8</accession>
<protein>
    <submittedName>
        <fullName evidence="1">Uncharacterized protein</fullName>
    </submittedName>
</protein>
<gene>
    <name evidence="1" type="ORF">L1987_47046</name>
</gene>
<comment type="caution">
    <text evidence="1">The sequence shown here is derived from an EMBL/GenBank/DDBJ whole genome shotgun (WGS) entry which is preliminary data.</text>
</comment>
<organism evidence="1 2">
    <name type="scientific">Smallanthus sonchifolius</name>
    <dbReference type="NCBI Taxonomy" id="185202"/>
    <lineage>
        <taxon>Eukaryota</taxon>
        <taxon>Viridiplantae</taxon>
        <taxon>Streptophyta</taxon>
        <taxon>Embryophyta</taxon>
        <taxon>Tracheophyta</taxon>
        <taxon>Spermatophyta</taxon>
        <taxon>Magnoliopsida</taxon>
        <taxon>eudicotyledons</taxon>
        <taxon>Gunneridae</taxon>
        <taxon>Pentapetalae</taxon>
        <taxon>asterids</taxon>
        <taxon>campanulids</taxon>
        <taxon>Asterales</taxon>
        <taxon>Asteraceae</taxon>
        <taxon>Asteroideae</taxon>
        <taxon>Heliantheae alliance</taxon>
        <taxon>Millerieae</taxon>
        <taxon>Smallanthus</taxon>
    </lineage>
</organism>
<dbReference type="EMBL" id="CM042032">
    <property type="protein sequence ID" value="KAI3777248.1"/>
    <property type="molecule type" value="Genomic_DNA"/>
</dbReference>
<reference evidence="2" key="1">
    <citation type="journal article" date="2022" name="Mol. Ecol. Resour.">
        <title>The genomes of chicory, endive, great burdock and yacon provide insights into Asteraceae palaeo-polyploidization history and plant inulin production.</title>
        <authorList>
            <person name="Fan W."/>
            <person name="Wang S."/>
            <person name="Wang H."/>
            <person name="Wang A."/>
            <person name="Jiang F."/>
            <person name="Liu H."/>
            <person name="Zhao H."/>
            <person name="Xu D."/>
            <person name="Zhang Y."/>
        </authorList>
    </citation>
    <scope>NUCLEOTIDE SEQUENCE [LARGE SCALE GENOMIC DNA]</scope>
    <source>
        <strain evidence="2">cv. Yunnan</strain>
    </source>
</reference>
<evidence type="ECO:0000313" key="1">
    <source>
        <dbReference type="EMBL" id="KAI3777248.1"/>
    </source>
</evidence>
<name>A0ACB9G1B8_9ASTR</name>
<sequence length="112" mass="12682">MGEIDYWFSVGVYRVIDINNCGFDLHWPISLTFSSTLEVVSSAVPTLSYSLNFSVYEVTHQCRSKEFALSRTTKKGDAIEATADANEETYFDSIIKVQSCYIVNISSHTRHQ</sequence>
<proteinExistence type="predicted"/>
<dbReference type="Proteomes" id="UP001056120">
    <property type="component" value="Linkage Group LG15"/>
</dbReference>
<evidence type="ECO:0000313" key="2">
    <source>
        <dbReference type="Proteomes" id="UP001056120"/>
    </source>
</evidence>
<reference evidence="1 2" key="2">
    <citation type="journal article" date="2022" name="Mol. Ecol. Resour.">
        <title>The genomes of chicory, endive, great burdock and yacon provide insights into Asteraceae paleo-polyploidization history and plant inulin production.</title>
        <authorList>
            <person name="Fan W."/>
            <person name="Wang S."/>
            <person name="Wang H."/>
            <person name="Wang A."/>
            <person name="Jiang F."/>
            <person name="Liu H."/>
            <person name="Zhao H."/>
            <person name="Xu D."/>
            <person name="Zhang Y."/>
        </authorList>
    </citation>
    <scope>NUCLEOTIDE SEQUENCE [LARGE SCALE GENOMIC DNA]</scope>
    <source>
        <strain evidence="2">cv. Yunnan</strain>
        <tissue evidence="1">Leaves</tissue>
    </source>
</reference>